<gene>
    <name evidence="11" type="primary">LOC108569032</name>
</gene>
<dbReference type="PROSITE" id="PS50128">
    <property type="entry name" value="SURP"/>
    <property type="match status" value="2"/>
</dbReference>
<evidence type="ECO:0000259" key="9">
    <source>
        <dbReference type="PROSITE" id="PS50128"/>
    </source>
</evidence>
<dbReference type="SUPFAM" id="SSF109905">
    <property type="entry name" value="Surp module (SWAP domain)"/>
    <property type="match status" value="2"/>
</dbReference>
<dbReference type="Gene3D" id="3.10.20.90">
    <property type="entry name" value="Phosphatidylinositol 3-kinase Catalytic Subunit, Chain A, domain 1"/>
    <property type="match status" value="1"/>
</dbReference>
<feature type="domain" description="SURP motif" evidence="9">
    <location>
        <begin position="152"/>
        <end position="194"/>
    </location>
</feature>
<dbReference type="SMART" id="SM00213">
    <property type="entry name" value="UBQ"/>
    <property type="match status" value="1"/>
</dbReference>
<dbReference type="InterPro" id="IPR022030">
    <property type="entry name" value="SF3A1_dom"/>
</dbReference>
<keyword evidence="5" id="KW-0508">mRNA splicing</keyword>
<name>A0ABM1NGF5_NICVS</name>
<evidence type="ECO:0000256" key="4">
    <source>
        <dbReference type="ARBA" id="ARBA00022737"/>
    </source>
</evidence>
<proteinExistence type="predicted"/>
<keyword evidence="10" id="KW-1185">Reference proteome</keyword>
<feature type="region of interest" description="Disordered" evidence="7">
    <location>
        <begin position="1"/>
        <end position="22"/>
    </location>
</feature>
<evidence type="ECO:0000313" key="11">
    <source>
        <dbReference type="RefSeq" id="XP_017785905.1"/>
    </source>
</evidence>
<evidence type="ECO:0000256" key="3">
    <source>
        <dbReference type="ARBA" id="ARBA00022728"/>
    </source>
</evidence>
<evidence type="ECO:0000313" key="10">
    <source>
        <dbReference type="Proteomes" id="UP000695000"/>
    </source>
</evidence>
<accession>A0ABM1NGF5</accession>
<evidence type="ECO:0000256" key="5">
    <source>
        <dbReference type="ARBA" id="ARBA00023187"/>
    </source>
</evidence>
<feature type="domain" description="SURP motif" evidence="9">
    <location>
        <begin position="38"/>
        <end position="80"/>
    </location>
</feature>
<keyword evidence="2" id="KW-0507">mRNA processing</keyword>
<reference evidence="11" key="1">
    <citation type="submission" date="2025-08" db="UniProtKB">
        <authorList>
            <consortium name="RefSeq"/>
        </authorList>
    </citation>
    <scope>IDENTIFICATION</scope>
    <source>
        <tissue evidence="11">Whole Larva</tissue>
    </source>
</reference>
<feature type="compositionally biased region" description="Basic and acidic residues" evidence="7">
    <location>
        <begin position="319"/>
        <end position="343"/>
    </location>
</feature>
<dbReference type="InterPro" id="IPR035967">
    <property type="entry name" value="SWAP/Surp_sf"/>
</dbReference>
<dbReference type="GeneID" id="108569032"/>
<sequence length="756" mass="84789">MPALEVSQNNSNNENVDDPGPINPVVGIIYPPPEVRNIVDKTASFVARNGPDFEARIRQNELGNPKFNFLNLGDPYHAYYQHKVNEFRDGKGPEPTSALSVSIGKLTVNALAQQKQQEILKSVEQPFVPKDPPIDFEFIADPPSISALDLDIVKLTAQFVARNGRQFLTQLMNREQRNFQFDFLRPQHSLFQYFTKLLEQYTKVLIPPKSMQQRLRDEARSSIAVLEQVKYRAEYQRYQEAQKAREEEILEKERVAYAQIDWHDFVVVETVDYQPFEIGNFPAPTTPEDVGARLLIQERLEDGEVIEMQLESDEEDGRGDDGLSHMEDKTGRKGDKDDNRLQDMDEESSGDEGPDEPNQPAIQPPLPPAPDKVLVKKYDPKQAVKVTRPTVGDDYLISPINGEKIPASKVQEHMRIGLLDPRWVEQRDKHIHEKINQETVYAAGSAIDASLKLLAERRTDIFGVGDEETAIGKKIGEEETRKDEKVTWDGHTSSVEAATRAARANITLEDQIHQIHKVKGLLPDEEKEKIGPKNLGGRKMNPGAVISAKPQANPNPVPVKPPQAAIQQPPPLAMPVQQQSLMAQQPSIMMMPAPPMPTMRPPPLMMAAPPPMAGFVTPMQPQMGPPMGMGVKHPNDGPNEDEPSNKKLRNEDSLVPEAVFLARNTNPVTIKVNIPMMPEKAEWKLAGQSLTMTMPLTDLISVLKAKVQEDTNMPPAKQKLFYDGMFFKDQNTLGYYNLTQGASIQLQVKERGGRKK</sequence>
<dbReference type="Proteomes" id="UP000695000">
    <property type="component" value="Unplaced"/>
</dbReference>
<dbReference type="PROSITE" id="PS50053">
    <property type="entry name" value="UBIQUITIN_2"/>
    <property type="match status" value="1"/>
</dbReference>
<comment type="subcellular location">
    <subcellularLocation>
        <location evidence="1">Nucleus</location>
    </subcellularLocation>
</comment>
<dbReference type="Pfam" id="PF12230">
    <property type="entry name" value="PRP21_like_P"/>
    <property type="match status" value="1"/>
</dbReference>
<dbReference type="RefSeq" id="XP_017785905.1">
    <property type="nucleotide sequence ID" value="XM_017930416.1"/>
</dbReference>
<dbReference type="PANTHER" id="PTHR15316">
    <property type="entry name" value="SPLICEOSOME ASSOCIATED PROTEIN 114/SWAP SPLICING FACTOR-RELATED"/>
    <property type="match status" value="1"/>
</dbReference>
<dbReference type="Pfam" id="PF01805">
    <property type="entry name" value="Surp"/>
    <property type="match status" value="2"/>
</dbReference>
<dbReference type="Gene3D" id="1.10.10.790">
    <property type="entry name" value="Surp module"/>
    <property type="match status" value="2"/>
</dbReference>
<protein>
    <submittedName>
        <fullName evidence="11">Splicing factor 3A subunit 1</fullName>
    </submittedName>
</protein>
<dbReference type="PANTHER" id="PTHR15316:SF1">
    <property type="entry name" value="SPLICING FACTOR 3A SUBUNIT 1"/>
    <property type="match status" value="1"/>
</dbReference>
<keyword evidence="3" id="KW-0747">Spliceosome</keyword>
<dbReference type="InterPro" id="IPR000061">
    <property type="entry name" value="Surp"/>
</dbReference>
<feature type="compositionally biased region" description="Low complexity" evidence="7">
    <location>
        <begin position="1"/>
        <end position="14"/>
    </location>
</feature>
<feature type="region of interest" description="Disordered" evidence="7">
    <location>
        <begin position="310"/>
        <end position="373"/>
    </location>
</feature>
<feature type="domain" description="Ubiquitin-like" evidence="8">
    <location>
        <begin position="670"/>
        <end position="753"/>
    </location>
</feature>
<dbReference type="InterPro" id="IPR035563">
    <property type="entry name" value="SF3As1_ubi"/>
</dbReference>
<dbReference type="SUPFAM" id="SSF54236">
    <property type="entry name" value="Ubiquitin-like"/>
    <property type="match status" value="1"/>
</dbReference>
<evidence type="ECO:0000256" key="2">
    <source>
        <dbReference type="ARBA" id="ARBA00022664"/>
    </source>
</evidence>
<evidence type="ECO:0000256" key="6">
    <source>
        <dbReference type="ARBA" id="ARBA00023242"/>
    </source>
</evidence>
<evidence type="ECO:0000256" key="7">
    <source>
        <dbReference type="SAM" id="MobiDB-lite"/>
    </source>
</evidence>
<feature type="compositionally biased region" description="Acidic residues" evidence="7">
    <location>
        <begin position="344"/>
        <end position="355"/>
    </location>
</feature>
<organism evidence="10 11">
    <name type="scientific">Nicrophorus vespilloides</name>
    <name type="common">Boreal carrion beetle</name>
    <dbReference type="NCBI Taxonomy" id="110193"/>
    <lineage>
        <taxon>Eukaryota</taxon>
        <taxon>Metazoa</taxon>
        <taxon>Ecdysozoa</taxon>
        <taxon>Arthropoda</taxon>
        <taxon>Hexapoda</taxon>
        <taxon>Insecta</taxon>
        <taxon>Pterygota</taxon>
        <taxon>Neoptera</taxon>
        <taxon>Endopterygota</taxon>
        <taxon>Coleoptera</taxon>
        <taxon>Polyphaga</taxon>
        <taxon>Staphyliniformia</taxon>
        <taxon>Silphidae</taxon>
        <taxon>Nicrophorinae</taxon>
        <taxon>Nicrophorus</taxon>
    </lineage>
</organism>
<dbReference type="CDD" id="cd01800">
    <property type="entry name" value="Ubl_SF3a120"/>
    <property type="match status" value="1"/>
</dbReference>
<evidence type="ECO:0000256" key="1">
    <source>
        <dbReference type="ARBA" id="ARBA00004123"/>
    </source>
</evidence>
<dbReference type="SMART" id="SM00648">
    <property type="entry name" value="SWAP"/>
    <property type="match status" value="2"/>
</dbReference>
<dbReference type="InterPro" id="IPR029071">
    <property type="entry name" value="Ubiquitin-like_domsf"/>
</dbReference>
<keyword evidence="4" id="KW-0677">Repeat</keyword>
<evidence type="ECO:0000259" key="8">
    <source>
        <dbReference type="PROSITE" id="PS50053"/>
    </source>
</evidence>
<dbReference type="InterPro" id="IPR000626">
    <property type="entry name" value="Ubiquitin-like_dom"/>
</dbReference>
<feature type="region of interest" description="Disordered" evidence="7">
    <location>
        <begin position="627"/>
        <end position="650"/>
    </location>
</feature>
<dbReference type="InterPro" id="IPR045146">
    <property type="entry name" value="SF3A1"/>
</dbReference>
<dbReference type="Pfam" id="PF00240">
    <property type="entry name" value="ubiquitin"/>
    <property type="match status" value="1"/>
</dbReference>
<keyword evidence="6" id="KW-0539">Nucleus</keyword>